<dbReference type="PANTHER" id="PTHR35007">
    <property type="entry name" value="INTEGRAL MEMBRANE PROTEIN-RELATED"/>
    <property type="match status" value="1"/>
</dbReference>
<feature type="transmembrane region" description="Helical" evidence="1">
    <location>
        <begin position="188"/>
        <end position="209"/>
    </location>
</feature>
<feature type="transmembrane region" description="Helical" evidence="1">
    <location>
        <begin position="229"/>
        <end position="249"/>
    </location>
</feature>
<dbReference type="GO" id="GO:0005886">
    <property type="term" value="C:plasma membrane"/>
    <property type="evidence" value="ECO:0007669"/>
    <property type="project" value="UniProtKB-SubCell"/>
</dbReference>
<proteinExistence type="predicted"/>
<organism evidence="2 3">
    <name type="scientific">Trujillonella endophytica</name>
    <dbReference type="NCBI Taxonomy" id="673521"/>
    <lineage>
        <taxon>Bacteria</taxon>
        <taxon>Bacillati</taxon>
        <taxon>Actinomycetota</taxon>
        <taxon>Actinomycetes</taxon>
        <taxon>Geodermatophilales</taxon>
        <taxon>Geodermatophilaceae</taxon>
        <taxon>Trujillonella</taxon>
    </lineage>
</organism>
<accession>A0A1H8WJL2</accession>
<feature type="transmembrane region" description="Helical" evidence="1">
    <location>
        <begin position="36"/>
        <end position="69"/>
    </location>
</feature>
<dbReference type="PANTHER" id="PTHR35007:SF4">
    <property type="entry name" value="CONSERVED TRANSMEMBRANE PROTEIN-RELATED"/>
    <property type="match status" value="1"/>
</dbReference>
<dbReference type="Proteomes" id="UP000198960">
    <property type="component" value="Unassembled WGS sequence"/>
</dbReference>
<name>A0A1H8WJL2_9ACTN</name>
<keyword evidence="1" id="KW-1133">Transmembrane helix</keyword>
<keyword evidence="3" id="KW-1185">Reference proteome</keyword>
<reference evidence="3" key="1">
    <citation type="submission" date="2016-10" db="EMBL/GenBank/DDBJ databases">
        <authorList>
            <person name="Varghese N."/>
            <person name="Submissions S."/>
        </authorList>
    </citation>
    <scope>NUCLEOTIDE SEQUENCE [LARGE SCALE GENOMIC DNA]</scope>
    <source>
        <strain evidence="3">DSM 45413</strain>
    </source>
</reference>
<dbReference type="EMBL" id="FOEE01000021">
    <property type="protein sequence ID" value="SEP27884.1"/>
    <property type="molecule type" value="Genomic_DNA"/>
</dbReference>
<keyword evidence="1" id="KW-0472">Membrane</keyword>
<protein>
    <submittedName>
        <fullName evidence="2">Tight adherence protein B</fullName>
    </submittedName>
</protein>
<evidence type="ECO:0000256" key="1">
    <source>
        <dbReference type="SAM" id="Phobius"/>
    </source>
</evidence>
<dbReference type="RefSeq" id="WP_091949150.1">
    <property type="nucleotide sequence ID" value="NZ_FOEE01000021.1"/>
</dbReference>
<gene>
    <name evidence="2" type="ORF">SAMN05660991_04475</name>
</gene>
<dbReference type="STRING" id="673521.SAMN05660991_04475"/>
<dbReference type="AlphaFoldDB" id="A0A1H8WJL2"/>
<evidence type="ECO:0000313" key="3">
    <source>
        <dbReference type="Proteomes" id="UP000198960"/>
    </source>
</evidence>
<evidence type="ECO:0000313" key="2">
    <source>
        <dbReference type="EMBL" id="SEP27884.1"/>
    </source>
</evidence>
<sequence length="254" mass="25245">MPLLLAAGALLLWPAGRSRGRLPAVRRPVAWGSRLPAVAAAAAALAAATTSTPLVAVLAAACVGGAVLARQRSRREEVEEQRVDALTEALGALAAELRSGRAMADAAAAAGAACADPAGADALVRAVRAPASVPAAGPDAGAGEVAVARLASAVRLSVRTGCSLAAVTGAVEDDLRARRRHRLELRTALAGPRASAALLAGLPVLALLMGSGVGADPWGVLTTTGSGQVLLVVGVALEGAGLLWTGWLVRRAAR</sequence>
<keyword evidence="1" id="KW-0812">Transmembrane</keyword>